<comment type="caution">
    <text evidence="2">The sequence shown here is derived from an EMBL/GenBank/DDBJ whole genome shotgun (WGS) entry which is preliminary data.</text>
</comment>
<dbReference type="EMBL" id="JAUUTY010000004">
    <property type="protein sequence ID" value="KAK1649892.1"/>
    <property type="molecule type" value="Genomic_DNA"/>
</dbReference>
<keyword evidence="3" id="KW-1185">Reference proteome</keyword>
<reference evidence="2" key="1">
    <citation type="submission" date="2023-07" db="EMBL/GenBank/DDBJ databases">
        <title>A chromosome-level genome assembly of Lolium multiflorum.</title>
        <authorList>
            <person name="Chen Y."/>
            <person name="Copetti D."/>
            <person name="Kolliker R."/>
            <person name="Studer B."/>
        </authorList>
    </citation>
    <scope>NUCLEOTIDE SEQUENCE</scope>
    <source>
        <strain evidence="2">02402/16</strain>
        <tissue evidence="2">Leaf</tissue>
    </source>
</reference>
<dbReference type="AlphaFoldDB" id="A0AAD8WD86"/>
<organism evidence="2 3">
    <name type="scientific">Lolium multiflorum</name>
    <name type="common">Italian ryegrass</name>
    <name type="synonym">Lolium perenne subsp. multiflorum</name>
    <dbReference type="NCBI Taxonomy" id="4521"/>
    <lineage>
        <taxon>Eukaryota</taxon>
        <taxon>Viridiplantae</taxon>
        <taxon>Streptophyta</taxon>
        <taxon>Embryophyta</taxon>
        <taxon>Tracheophyta</taxon>
        <taxon>Spermatophyta</taxon>
        <taxon>Magnoliopsida</taxon>
        <taxon>Liliopsida</taxon>
        <taxon>Poales</taxon>
        <taxon>Poaceae</taxon>
        <taxon>BOP clade</taxon>
        <taxon>Pooideae</taxon>
        <taxon>Poodae</taxon>
        <taxon>Poeae</taxon>
        <taxon>Poeae Chloroplast Group 2 (Poeae type)</taxon>
        <taxon>Loliodinae</taxon>
        <taxon>Loliinae</taxon>
        <taxon>Lolium</taxon>
    </lineage>
</organism>
<evidence type="ECO:0008006" key="4">
    <source>
        <dbReference type="Google" id="ProtNLM"/>
    </source>
</evidence>
<evidence type="ECO:0000313" key="2">
    <source>
        <dbReference type="EMBL" id="KAK1649892.1"/>
    </source>
</evidence>
<feature type="region of interest" description="Disordered" evidence="1">
    <location>
        <begin position="47"/>
        <end position="78"/>
    </location>
</feature>
<sequence length="124" mass="14027">MDEGLQEEAQVTRNFGEKRVKTTKLELRWAPLVGLHLRELPVPRLGPASLPRHGRSGVDMHGRVRRRGRAGTAQSNHMDGTDRRVCVYAQNGRVKESLEFYAEMVPSGCMPDYGTFIRRSSFCV</sequence>
<proteinExistence type="predicted"/>
<protein>
    <recommendedName>
        <fullName evidence="4">Pentatricopeptide repeat-containing protein</fullName>
    </recommendedName>
</protein>
<name>A0AAD8WD86_LOLMU</name>
<evidence type="ECO:0000256" key="1">
    <source>
        <dbReference type="SAM" id="MobiDB-lite"/>
    </source>
</evidence>
<gene>
    <name evidence="2" type="ORF">QYE76_067697</name>
</gene>
<evidence type="ECO:0000313" key="3">
    <source>
        <dbReference type="Proteomes" id="UP001231189"/>
    </source>
</evidence>
<dbReference type="Proteomes" id="UP001231189">
    <property type="component" value="Unassembled WGS sequence"/>
</dbReference>
<accession>A0AAD8WD86</accession>